<dbReference type="SUPFAM" id="SSF52540">
    <property type="entry name" value="P-loop containing nucleoside triphosphate hydrolases"/>
    <property type="match status" value="1"/>
</dbReference>
<accession>A0A822L9N0</accession>
<gene>
    <name evidence="1" type="ORF">MICCA_2130030</name>
</gene>
<dbReference type="EMBL" id="CAIH01000128">
    <property type="protein sequence ID" value="CCH92225.1"/>
    <property type="molecule type" value="Genomic_DNA"/>
</dbReference>
<protein>
    <recommendedName>
        <fullName evidence="3">Double-GTPase 2 domain-containing protein</fullName>
    </recommendedName>
</protein>
<proteinExistence type="predicted"/>
<name>A0A822L9N0_MICAE</name>
<sequence>MEIIKMELTVTMLGPSGVGKTAFLAVASRMLGPTTNNLTDLALLADSESEAILAKHYKSLEELVRSFSTLGSRGVKGTTAPQDFTFKFERRGFLGNREPLSLKFIDVPGGYLSNPNMKDKRDYYVDVVSKSGATIIVVDTLALMHSNGRFNEQRNQVQEVTRLVQDAYDKGANESKLIIFVPIKCETYLLEGEGRGPQKIHEALKSKYDKLLREYLLPKALNVAVAVTPVKTVGSVIYNGYKLDDYGGIEDWDLRKIYEDAPMDPEYAEEPIRFLLRFLFCQFLKGQNSSIFGSFNNLLGRNEDLKEAVRKFAAMRPGNHVPREILQGHHLLDLSRSKK</sequence>
<evidence type="ECO:0008006" key="3">
    <source>
        <dbReference type="Google" id="ProtNLM"/>
    </source>
</evidence>
<reference evidence="1 2" key="1">
    <citation type="submission" date="2012-04" db="EMBL/GenBank/DDBJ databases">
        <authorList>
            <person name="Genoscope - CEA"/>
        </authorList>
    </citation>
    <scope>NUCLEOTIDE SEQUENCE [LARGE SCALE GENOMIC DNA]</scope>
    <source>
        <strain evidence="1 2">9432</strain>
    </source>
</reference>
<comment type="caution">
    <text evidence="1">The sequence shown here is derived from an EMBL/GenBank/DDBJ whole genome shotgun (WGS) entry which is preliminary data.</text>
</comment>
<dbReference type="InterPro" id="IPR027417">
    <property type="entry name" value="P-loop_NTPase"/>
</dbReference>
<dbReference type="AlphaFoldDB" id="A0A822L9N0"/>
<dbReference type="Proteomes" id="UP000005806">
    <property type="component" value="Unassembled WGS sequence"/>
</dbReference>
<evidence type="ECO:0000313" key="1">
    <source>
        <dbReference type="EMBL" id="CCH92225.1"/>
    </source>
</evidence>
<organism evidence="1 2">
    <name type="scientific">Microcystis aeruginosa PCC 9432</name>
    <dbReference type="NCBI Taxonomy" id="1160280"/>
    <lineage>
        <taxon>Bacteria</taxon>
        <taxon>Bacillati</taxon>
        <taxon>Cyanobacteriota</taxon>
        <taxon>Cyanophyceae</taxon>
        <taxon>Oscillatoriophycideae</taxon>
        <taxon>Chroococcales</taxon>
        <taxon>Microcystaceae</taxon>
        <taxon>Microcystis</taxon>
    </lineage>
</organism>
<evidence type="ECO:0000313" key="2">
    <source>
        <dbReference type="Proteomes" id="UP000005806"/>
    </source>
</evidence>